<dbReference type="GO" id="GO:0140359">
    <property type="term" value="F:ABC-type transporter activity"/>
    <property type="evidence" value="ECO:0007669"/>
    <property type="project" value="InterPro"/>
</dbReference>
<feature type="transmembrane region" description="Helical" evidence="8">
    <location>
        <begin position="52"/>
        <end position="74"/>
    </location>
</feature>
<evidence type="ECO:0000256" key="6">
    <source>
        <dbReference type="ARBA" id="ARBA00022989"/>
    </source>
</evidence>
<reference evidence="10 11" key="1">
    <citation type="submission" date="2021-04" db="EMBL/GenBank/DDBJ databases">
        <title>Complete genome sequence of Stygiolobus sp. KN-1.</title>
        <authorList>
            <person name="Nakamura K."/>
            <person name="Sakai H."/>
            <person name="Kurosawa N."/>
        </authorList>
    </citation>
    <scope>NUCLEOTIDE SEQUENCE [LARGE SCALE GENOMIC DNA]</scope>
    <source>
        <strain evidence="10 11">KN-1</strain>
    </source>
</reference>
<dbReference type="PANTHER" id="PTHR30413">
    <property type="entry name" value="INNER MEMBRANE TRANSPORT PERMEASE"/>
    <property type="match status" value="1"/>
</dbReference>
<dbReference type="Proteomes" id="UP000825123">
    <property type="component" value="Chromosome"/>
</dbReference>
<dbReference type="Pfam" id="PF01061">
    <property type="entry name" value="ABC2_membrane"/>
    <property type="match status" value="1"/>
</dbReference>
<comment type="subcellular location">
    <subcellularLocation>
        <location evidence="1">Cell inner membrane</location>
        <topology evidence="1">Multi-pass membrane protein</topology>
    </subcellularLocation>
</comment>
<evidence type="ECO:0000256" key="7">
    <source>
        <dbReference type="ARBA" id="ARBA00023136"/>
    </source>
</evidence>
<keyword evidence="6 8" id="KW-1133">Transmembrane helix</keyword>
<keyword evidence="10" id="KW-0067">ATP-binding</keyword>
<organism evidence="10 11">
    <name type="scientific">Stygiolobus caldivivus</name>
    <dbReference type="NCBI Taxonomy" id="2824673"/>
    <lineage>
        <taxon>Archaea</taxon>
        <taxon>Thermoproteota</taxon>
        <taxon>Thermoprotei</taxon>
        <taxon>Sulfolobales</taxon>
        <taxon>Sulfolobaceae</taxon>
        <taxon>Stygiolobus</taxon>
    </lineage>
</organism>
<dbReference type="EMBL" id="AP024597">
    <property type="protein sequence ID" value="BCU69732.1"/>
    <property type="molecule type" value="Genomic_DNA"/>
</dbReference>
<evidence type="ECO:0000256" key="4">
    <source>
        <dbReference type="ARBA" id="ARBA00022519"/>
    </source>
</evidence>
<accession>A0A8D5U5P2</accession>
<dbReference type="GO" id="GO:0005886">
    <property type="term" value="C:plasma membrane"/>
    <property type="evidence" value="ECO:0007669"/>
    <property type="project" value="UniProtKB-SubCell"/>
</dbReference>
<feature type="transmembrane region" description="Helical" evidence="8">
    <location>
        <begin position="161"/>
        <end position="180"/>
    </location>
</feature>
<keyword evidence="2" id="KW-0813">Transport</keyword>
<protein>
    <submittedName>
        <fullName evidence="10">Multidrug ABC transporter ATP-binding protein</fullName>
    </submittedName>
</protein>
<evidence type="ECO:0000256" key="3">
    <source>
        <dbReference type="ARBA" id="ARBA00022475"/>
    </source>
</evidence>
<dbReference type="GO" id="GO:0005524">
    <property type="term" value="F:ATP binding"/>
    <property type="evidence" value="ECO:0007669"/>
    <property type="project" value="UniProtKB-KW"/>
</dbReference>
<evidence type="ECO:0000256" key="1">
    <source>
        <dbReference type="ARBA" id="ARBA00004429"/>
    </source>
</evidence>
<keyword evidence="4" id="KW-0997">Cell inner membrane</keyword>
<feature type="domain" description="ABC transmembrane type-2" evidence="9">
    <location>
        <begin position="12"/>
        <end position="240"/>
    </location>
</feature>
<feature type="transmembrane region" description="Helical" evidence="8">
    <location>
        <begin position="216"/>
        <end position="237"/>
    </location>
</feature>
<evidence type="ECO:0000256" key="5">
    <source>
        <dbReference type="ARBA" id="ARBA00022692"/>
    </source>
</evidence>
<dbReference type="AlphaFoldDB" id="A0A8D5U5P2"/>
<dbReference type="InterPro" id="IPR047817">
    <property type="entry name" value="ABC2_TM_bact-type"/>
</dbReference>
<gene>
    <name evidence="10" type="ORF">KN1_10290</name>
</gene>
<keyword evidence="10" id="KW-0547">Nucleotide-binding</keyword>
<evidence type="ECO:0000313" key="10">
    <source>
        <dbReference type="EMBL" id="BCU69732.1"/>
    </source>
</evidence>
<evidence type="ECO:0000313" key="11">
    <source>
        <dbReference type="Proteomes" id="UP000825123"/>
    </source>
</evidence>
<dbReference type="PANTHER" id="PTHR30413:SF8">
    <property type="entry name" value="TRANSPORT PERMEASE PROTEIN"/>
    <property type="match status" value="1"/>
</dbReference>
<dbReference type="KEGG" id="csty:KN1_10290"/>
<name>A0A8D5U5P2_9CREN</name>
<feature type="transmembrane region" description="Helical" evidence="8">
    <location>
        <begin position="129"/>
        <end position="149"/>
    </location>
</feature>
<evidence type="ECO:0000256" key="2">
    <source>
        <dbReference type="ARBA" id="ARBA00022448"/>
    </source>
</evidence>
<keyword evidence="5 8" id="KW-0812">Transmembrane</keyword>
<dbReference type="GO" id="GO:0015920">
    <property type="term" value="P:lipopolysaccharide transport"/>
    <property type="evidence" value="ECO:0007669"/>
    <property type="project" value="TreeGrafter"/>
</dbReference>
<keyword evidence="3" id="KW-1003">Cell membrane</keyword>
<evidence type="ECO:0000259" key="9">
    <source>
        <dbReference type="PROSITE" id="PS51012"/>
    </source>
</evidence>
<dbReference type="InterPro" id="IPR013525">
    <property type="entry name" value="ABC2_TM"/>
</dbReference>
<proteinExistence type="predicted"/>
<dbReference type="PROSITE" id="PS51012">
    <property type="entry name" value="ABC_TM2"/>
    <property type="match status" value="1"/>
</dbReference>
<keyword evidence="11" id="KW-1185">Reference proteome</keyword>
<evidence type="ECO:0000256" key="8">
    <source>
        <dbReference type="SAM" id="Phobius"/>
    </source>
</evidence>
<feature type="transmembrane region" description="Helical" evidence="8">
    <location>
        <begin position="21"/>
        <end position="46"/>
    </location>
</feature>
<keyword evidence="7 8" id="KW-0472">Membrane</keyword>
<sequence length="240" mass="26514">MSNIVTEFLNLLGMQFKMIKAYLPVFVFFSVMFPLGVMLVFGYVAVSSLTPYIVSGTITFYISIGVLTSVAQSIAFERSKGRFSLMVSTGIPKELYAISIALSNGISTLIVVPVILILGHYLLHVEVRSVPLLVVSLLSSIFMGSMLGMTLGLGIRNIYAVNQYSSIISFVLSFFAPVYFPPTLIPLPYRFLTLIEPTTYVSQALYYSFIGSPESLVWTLGILVFGAFFVLLNRYVLANE</sequence>
<feature type="transmembrane region" description="Helical" evidence="8">
    <location>
        <begin position="95"/>
        <end position="123"/>
    </location>
</feature>